<proteinExistence type="predicted"/>
<organism evidence="1 2">
    <name type="scientific">Pseudoxanthobacter soli DSM 19599</name>
    <dbReference type="NCBI Taxonomy" id="1123029"/>
    <lineage>
        <taxon>Bacteria</taxon>
        <taxon>Pseudomonadati</taxon>
        <taxon>Pseudomonadota</taxon>
        <taxon>Alphaproteobacteria</taxon>
        <taxon>Hyphomicrobiales</taxon>
        <taxon>Segnochrobactraceae</taxon>
        <taxon>Pseudoxanthobacter</taxon>
    </lineage>
</organism>
<dbReference type="AlphaFoldDB" id="A0A1M7ZCI9"/>
<evidence type="ECO:0008006" key="3">
    <source>
        <dbReference type="Google" id="ProtNLM"/>
    </source>
</evidence>
<dbReference type="RefSeq" id="WP_073626274.1">
    <property type="nucleotide sequence ID" value="NZ_FRXO01000002.1"/>
</dbReference>
<dbReference type="OrthoDB" id="7877350at2"/>
<evidence type="ECO:0000313" key="1">
    <source>
        <dbReference type="EMBL" id="SHO62416.1"/>
    </source>
</evidence>
<gene>
    <name evidence="1" type="ORF">SAMN02745172_01021</name>
</gene>
<evidence type="ECO:0000313" key="2">
    <source>
        <dbReference type="Proteomes" id="UP000186406"/>
    </source>
</evidence>
<keyword evidence="2" id="KW-1185">Reference proteome</keyword>
<sequence length="76" mass="8513">MTSKNASLHGAALLRNGRESGLAAAIRAYGATRRARLDEAQHRRDLHRLLETSEHLVRDIGLDPGDVRRSLERFPI</sequence>
<reference evidence="1 2" key="1">
    <citation type="submission" date="2016-12" db="EMBL/GenBank/DDBJ databases">
        <authorList>
            <person name="Song W.-J."/>
            <person name="Kurnit D.M."/>
        </authorList>
    </citation>
    <scope>NUCLEOTIDE SEQUENCE [LARGE SCALE GENOMIC DNA]</scope>
    <source>
        <strain evidence="1 2">DSM 19599</strain>
    </source>
</reference>
<dbReference type="Proteomes" id="UP000186406">
    <property type="component" value="Unassembled WGS sequence"/>
</dbReference>
<name>A0A1M7ZCI9_9HYPH</name>
<dbReference type="EMBL" id="FRXO01000002">
    <property type="protein sequence ID" value="SHO62416.1"/>
    <property type="molecule type" value="Genomic_DNA"/>
</dbReference>
<protein>
    <recommendedName>
        <fullName evidence="3">DUF1127 domain-containing protein</fullName>
    </recommendedName>
</protein>
<accession>A0A1M7ZCI9</accession>